<keyword evidence="3" id="KW-1185">Reference proteome</keyword>
<comment type="caution">
    <text evidence="1">The sequence shown here is derived from an EMBL/GenBank/DDBJ whole genome shotgun (WGS) entry which is preliminary data.</text>
</comment>
<dbReference type="AlphaFoldDB" id="A0A9W8U196"/>
<dbReference type="EMBL" id="JANVFU010000002">
    <property type="protein sequence ID" value="KAJ3748468.1"/>
    <property type="molecule type" value="Genomic_DNA"/>
</dbReference>
<sequence length="216" mass="24775">MPNNTFSPQNLLKPHPRFYFADGGLTIRVSFFCSLRFSFTDTNRFNILQVTDTLYKIHSVFIQQHAPRLPPSIQHGTAAARYGASSHLQLYGVEPSQFDLVLSLFYPKSLLKHEPESVYEWLDVLHVSSTLHMPEIFSLAVFQLTLLASPVQKIEWGQRYNVKKWLVPAFMELVGRMEDINLEEKKKIGERGATMIQSLRQEMKGRVESFVVSGDV</sequence>
<proteinExistence type="predicted"/>
<protein>
    <recommendedName>
        <fullName evidence="4">BTB domain-containing protein</fullName>
    </recommendedName>
</protein>
<evidence type="ECO:0000313" key="3">
    <source>
        <dbReference type="Proteomes" id="UP001142393"/>
    </source>
</evidence>
<organism evidence="1 3">
    <name type="scientific">Lentinula detonsa</name>
    <dbReference type="NCBI Taxonomy" id="2804962"/>
    <lineage>
        <taxon>Eukaryota</taxon>
        <taxon>Fungi</taxon>
        <taxon>Dikarya</taxon>
        <taxon>Basidiomycota</taxon>
        <taxon>Agaricomycotina</taxon>
        <taxon>Agaricomycetes</taxon>
        <taxon>Agaricomycetidae</taxon>
        <taxon>Agaricales</taxon>
        <taxon>Marasmiineae</taxon>
        <taxon>Omphalotaceae</taxon>
        <taxon>Lentinula</taxon>
    </lineage>
</organism>
<name>A0A9W8U196_9AGAR</name>
<dbReference type="Proteomes" id="UP001142393">
    <property type="component" value="Unassembled WGS sequence"/>
</dbReference>
<accession>A0AA38PRW8</accession>
<accession>A0A9W8U196</accession>
<evidence type="ECO:0000313" key="1">
    <source>
        <dbReference type="EMBL" id="KAJ3748468.1"/>
    </source>
</evidence>
<reference evidence="2" key="2">
    <citation type="submission" date="2022-08" db="EMBL/GenBank/DDBJ databases">
        <authorList>
            <consortium name="DOE Joint Genome Institute"/>
            <person name="Min B."/>
            <person name="Riley R."/>
            <person name="Sierra-Patev S."/>
            <person name="Naranjo-Ortiz M."/>
            <person name="Looney B."/>
            <person name="Konkel Z."/>
            <person name="Slot J.C."/>
            <person name="Sakamoto Y."/>
            <person name="Steenwyk J.L."/>
            <person name="Rokas A."/>
            <person name="Carro J."/>
            <person name="Camarero S."/>
            <person name="Ferreira P."/>
            <person name="Molpeceres G."/>
            <person name="Ruiz-Duenas F.J."/>
            <person name="Serrano A."/>
            <person name="Henrissat B."/>
            <person name="Drula E."/>
            <person name="Hughes K.W."/>
            <person name="Mata J.L."/>
            <person name="Ishikawa N.K."/>
            <person name="Vargas-Isla R."/>
            <person name="Ushijima S."/>
            <person name="Smith C.A."/>
            <person name="Ahrendt S."/>
            <person name="Andreopoulos W."/>
            <person name="He G."/>
            <person name="Labutti K."/>
            <person name="Lipzen A."/>
            <person name="Ng V."/>
            <person name="Sandor L."/>
            <person name="Barry K."/>
            <person name="Martinez A.T."/>
            <person name="Xiao Y."/>
            <person name="Gibbons J.G."/>
            <person name="Terashima K."/>
            <person name="Hibbett D.S."/>
            <person name="Grigoriev I.V."/>
        </authorList>
    </citation>
    <scope>NUCLEOTIDE SEQUENCE</scope>
    <source>
        <strain evidence="2">TFB7829</strain>
    </source>
</reference>
<dbReference type="EMBL" id="MU802172">
    <property type="protein sequence ID" value="KAJ3980625.1"/>
    <property type="molecule type" value="Genomic_DNA"/>
</dbReference>
<evidence type="ECO:0000313" key="2">
    <source>
        <dbReference type="EMBL" id="KAJ3980625.1"/>
    </source>
</evidence>
<gene>
    <name evidence="1" type="ORF">DFH05DRAFT_1390184</name>
    <name evidence="2" type="ORF">F5890DRAFT_1419253</name>
</gene>
<dbReference type="Proteomes" id="UP001163850">
    <property type="component" value="Unassembled WGS sequence"/>
</dbReference>
<evidence type="ECO:0008006" key="4">
    <source>
        <dbReference type="Google" id="ProtNLM"/>
    </source>
</evidence>
<reference evidence="1 3" key="3">
    <citation type="journal article" date="2023" name="Proc. Natl. Acad. Sci. U.S.A.">
        <title>A global phylogenomic analysis of the shiitake genus Lentinula.</title>
        <authorList>
            <person name="Sierra-Patev S."/>
            <person name="Min B."/>
            <person name="Naranjo-Ortiz M."/>
            <person name="Looney B."/>
            <person name="Konkel Z."/>
            <person name="Slot J.C."/>
            <person name="Sakamoto Y."/>
            <person name="Steenwyk J.L."/>
            <person name="Rokas A."/>
            <person name="Carro J."/>
            <person name="Camarero S."/>
            <person name="Ferreira P."/>
            <person name="Molpeceres G."/>
            <person name="Ruiz-Duenas F.J."/>
            <person name="Serrano A."/>
            <person name="Henrissat B."/>
            <person name="Drula E."/>
            <person name="Hughes K.W."/>
            <person name="Mata J.L."/>
            <person name="Ishikawa N.K."/>
            <person name="Vargas-Isla R."/>
            <person name="Ushijima S."/>
            <person name="Smith C.A."/>
            <person name="Donoghue J."/>
            <person name="Ahrendt S."/>
            <person name="Andreopoulos W."/>
            <person name="He G."/>
            <person name="LaButti K."/>
            <person name="Lipzen A."/>
            <person name="Ng V."/>
            <person name="Riley R."/>
            <person name="Sandor L."/>
            <person name="Barry K."/>
            <person name="Martinez A.T."/>
            <person name="Xiao Y."/>
            <person name="Gibbons J.G."/>
            <person name="Terashima K."/>
            <person name="Grigoriev I.V."/>
            <person name="Hibbett D."/>
        </authorList>
    </citation>
    <scope>NUCLEOTIDE SEQUENCE [LARGE SCALE GENOMIC DNA]</scope>
    <source>
        <strain evidence="1 3">TFB7810</strain>
    </source>
</reference>
<reference evidence="1" key="1">
    <citation type="submission" date="2022-08" db="EMBL/GenBank/DDBJ databases">
        <authorList>
            <consortium name="DOE Joint Genome Institute"/>
            <person name="Min B."/>
            <person name="Sierra-Patev S."/>
            <person name="Naranjo-Ortiz M."/>
            <person name="Looney B."/>
            <person name="Konkel Z."/>
            <person name="Slot J.C."/>
            <person name="Sakamoto Y."/>
            <person name="Steenwyk J.L."/>
            <person name="Rokas A."/>
            <person name="Carro J."/>
            <person name="Camarero S."/>
            <person name="Ferreira P."/>
            <person name="Molpeceres G."/>
            <person name="Ruiz-duenas F.J."/>
            <person name="Serrano A."/>
            <person name="Henrissat B."/>
            <person name="Drula E."/>
            <person name="Hughes K.W."/>
            <person name="Mata J.L."/>
            <person name="Ishikawa N.K."/>
            <person name="Vargas-Isla R."/>
            <person name="Ushijima S."/>
            <person name="Smith C.A."/>
            <person name="Ahrendt S."/>
            <person name="Andreopoulos W."/>
            <person name="He G."/>
            <person name="LaButti K."/>
            <person name="Lipzen A."/>
            <person name="Ng V."/>
            <person name="Riley R."/>
            <person name="Sandor L."/>
            <person name="Barry K."/>
            <person name="Martinez A.T."/>
            <person name="Xiao Y."/>
            <person name="Gibbons J.G."/>
            <person name="Terashima K."/>
            <person name="Hibbett D.S."/>
            <person name="Grigoriev I.V."/>
        </authorList>
    </citation>
    <scope>NUCLEOTIDE SEQUENCE</scope>
    <source>
        <strain evidence="1">TFB7810</strain>
    </source>
</reference>